<comment type="subcellular location">
    <subcellularLocation>
        <location evidence="5">Cell membrane</location>
        <topology evidence="5">Peripheral membrane protein</topology>
        <orientation evidence="5">Cytoplasmic side</orientation>
    </subcellularLocation>
    <text evidence="5">Localizes to the Z ring in an FtsZ-dependent manner. Targeted to the membrane through a conserved C-terminal amphipathic helix.</text>
</comment>
<evidence type="ECO:0000313" key="8">
    <source>
        <dbReference type="EMBL" id="OGK52561.1"/>
    </source>
</evidence>
<dbReference type="InterPro" id="IPR020823">
    <property type="entry name" value="Cell_div_FtsA"/>
</dbReference>
<dbReference type="GO" id="GO:0032153">
    <property type="term" value="C:cell division site"/>
    <property type="evidence" value="ECO:0007669"/>
    <property type="project" value="UniProtKB-UniRule"/>
</dbReference>
<feature type="domain" description="SHS2" evidence="7">
    <location>
        <begin position="7"/>
        <end position="196"/>
    </location>
</feature>
<evidence type="ECO:0000256" key="3">
    <source>
        <dbReference type="ARBA" id="ARBA00023136"/>
    </source>
</evidence>
<dbReference type="NCBIfam" id="TIGR01174">
    <property type="entry name" value="ftsA"/>
    <property type="match status" value="1"/>
</dbReference>
<evidence type="ECO:0000256" key="4">
    <source>
        <dbReference type="ARBA" id="ARBA00023306"/>
    </source>
</evidence>
<organism evidence="8 9">
    <name type="scientific">Candidatus Roizmanbacteria bacterium RIFCSPLOWO2_01_FULL_41_22</name>
    <dbReference type="NCBI Taxonomy" id="1802067"/>
    <lineage>
        <taxon>Bacteria</taxon>
        <taxon>Candidatus Roizmaniibacteriota</taxon>
    </lineage>
</organism>
<evidence type="ECO:0000313" key="9">
    <source>
        <dbReference type="Proteomes" id="UP000176480"/>
    </source>
</evidence>
<dbReference type="PIRSF" id="PIRSF003101">
    <property type="entry name" value="FtsA"/>
    <property type="match status" value="1"/>
</dbReference>
<dbReference type="SMART" id="SM00842">
    <property type="entry name" value="FtsA"/>
    <property type="match status" value="1"/>
</dbReference>
<dbReference type="Proteomes" id="UP000176480">
    <property type="component" value="Unassembled WGS sequence"/>
</dbReference>
<dbReference type="InterPro" id="IPR003494">
    <property type="entry name" value="SHS2_FtsA"/>
</dbReference>
<keyword evidence="2 5" id="KW-0132">Cell division</keyword>
<dbReference type="InterPro" id="IPR043129">
    <property type="entry name" value="ATPase_NBD"/>
</dbReference>
<comment type="caution">
    <text evidence="8">The sequence shown here is derived from an EMBL/GenBank/DDBJ whole genome shotgun (WGS) entry which is preliminary data.</text>
</comment>
<comment type="function">
    <text evidence="5 6">Cell division protein that is involved in the assembly of the Z ring. May serve as a membrane anchor for the Z ring.</text>
</comment>
<dbReference type="Gene3D" id="3.30.420.40">
    <property type="match status" value="2"/>
</dbReference>
<keyword evidence="1 5" id="KW-1003">Cell membrane</keyword>
<dbReference type="Pfam" id="PF02491">
    <property type="entry name" value="SHS2_FTSA"/>
    <property type="match status" value="1"/>
</dbReference>
<dbReference type="GO" id="GO:0009898">
    <property type="term" value="C:cytoplasmic side of plasma membrane"/>
    <property type="evidence" value="ECO:0007669"/>
    <property type="project" value="UniProtKB-UniRule"/>
</dbReference>
<dbReference type="STRING" id="1802067.A2966_02315"/>
<evidence type="ECO:0000259" key="7">
    <source>
        <dbReference type="SMART" id="SM00842"/>
    </source>
</evidence>
<keyword evidence="4 5" id="KW-0131">Cell cycle</keyword>
<dbReference type="InterPro" id="IPR050696">
    <property type="entry name" value="FtsA/MreB"/>
</dbReference>
<proteinExistence type="inferred from homology"/>
<accession>A0A1F7JAC0</accession>
<protein>
    <recommendedName>
        <fullName evidence="5 6">Cell division protein FtsA</fullName>
    </recommendedName>
</protein>
<evidence type="ECO:0000256" key="1">
    <source>
        <dbReference type="ARBA" id="ARBA00022475"/>
    </source>
</evidence>
<evidence type="ECO:0000256" key="6">
    <source>
        <dbReference type="PIRNR" id="PIRNR003101"/>
    </source>
</evidence>
<dbReference type="EMBL" id="MGAR01000006">
    <property type="protein sequence ID" value="OGK52561.1"/>
    <property type="molecule type" value="Genomic_DNA"/>
</dbReference>
<sequence>MAKETIITGLDVGTSCIRTVVAKTRADQSKPQIIGIGKVPSFGLRRGMVFDIEEVSKNIKQSIEEAERTAGLPIDRLYVSIGGEHITSRVSKGVVAVSRADGQVSEEDALRAINAASAISIPQNREILHVIPRNFTLDNQMRIKDPVGMNGVRLEVDALIIEGATPFIKNLTKCVSEAGLEIEGLIFSSLAACRAILSKRQKELGVLALDFGGGTVDLTVFEEGDIIHNYILPVGSSHITNDIAIGLRAPIDLAEKVKLEYGTALASEISKKENIDLSKLGLEEEGLVPRIHVAEIVEARLYEILELVNKELKKIDRQGLLPAGVVIFGGGAKIPGLVDLTKEVLKLPAQIGFPVELTGVVEKVDDPAFATAVGLILWGLDAQKKDGGPRISWTNIPGIGRTVNKIKNWFKDFLP</sequence>
<evidence type="ECO:0000256" key="5">
    <source>
        <dbReference type="HAMAP-Rule" id="MF_02033"/>
    </source>
</evidence>
<comment type="similarity">
    <text evidence="5 6">Belongs to the FtsA/MreB family.</text>
</comment>
<keyword evidence="3 5" id="KW-0472">Membrane</keyword>
<dbReference type="SUPFAM" id="SSF53067">
    <property type="entry name" value="Actin-like ATPase domain"/>
    <property type="match status" value="2"/>
</dbReference>
<name>A0A1F7JAC0_9BACT</name>
<dbReference type="GO" id="GO:0043093">
    <property type="term" value="P:FtsZ-dependent cytokinesis"/>
    <property type="evidence" value="ECO:0007669"/>
    <property type="project" value="UniProtKB-UniRule"/>
</dbReference>
<reference evidence="8 9" key="1">
    <citation type="journal article" date="2016" name="Nat. Commun.">
        <title>Thousands of microbial genomes shed light on interconnected biogeochemical processes in an aquifer system.</title>
        <authorList>
            <person name="Anantharaman K."/>
            <person name="Brown C.T."/>
            <person name="Hug L.A."/>
            <person name="Sharon I."/>
            <person name="Castelle C.J."/>
            <person name="Probst A.J."/>
            <person name="Thomas B.C."/>
            <person name="Singh A."/>
            <person name="Wilkins M.J."/>
            <person name="Karaoz U."/>
            <person name="Brodie E.L."/>
            <person name="Williams K.H."/>
            <person name="Hubbard S.S."/>
            <person name="Banfield J.F."/>
        </authorList>
    </citation>
    <scope>NUCLEOTIDE SEQUENCE [LARGE SCALE GENOMIC DNA]</scope>
</reference>
<dbReference type="Gene3D" id="3.30.1490.110">
    <property type="match status" value="1"/>
</dbReference>
<gene>
    <name evidence="5" type="primary">ftsA</name>
    <name evidence="8" type="ORF">A2966_02315</name>
</gene>
<dbReference type="HAMAP" id="MF_02033">
    <property type="entry name" value="FtsA"/>
    <property type="match status" value="1"/>
</dbReference>
<dbReference type="AlphaFoldDB" id="A0A1F7JAC0"/>
<dbReference type="PANTHER" id="PTHR32432:SF4">
    <property type="entry name" value="CELL DIVISION PROTEIN FTSA"/>
    <property type="match status" value="1"/>
</dbReference>
<comment type="subunit">
    <text evidence="5">Self-interacts. Interacts with FtsZ.</text>
</comment>
<dbReference type="PANTHER" id="PTHR32432">
    <property type="entry name" value="CELL DIVISION PROTEIN FTSA-RELATED"/>
    <property type="match status" value="1"/>
</dbReference>
<dbReference type="Pfam" id="PF14450">
    <property type="entry name" value="FtsA"/>
    <property type="match status" value="1"/>
</dbReference>
<evidence type="ECO:0000256" key="2">
    <source>
        <dbReference type="ARBA" id="ARBA00022618"/>
    </source>
</evidence>
<dbReference type="CDD" id="cd24048">
    <property type="entry name" value="ASKHA_NBD_FtsA"/>
    <property type="match status" value="1"/>
</dbReference>